<dbReference type="Pfam" id="PF23554">
    <property type="entry name" value="TPR_DOCK"/>
    <property type="match status" value="1"/>
</dbReference>
<dbReference type="GO" id="GO:0005085">
    <property type="term" value="F:guanyl-nucleotide exchange factor activity"/>
    <property type="evidence" value="ECO:0007669"/>
    <property type="project" value="InterPro"/>
</dbReference>
<dbReference type="GO" id="GO:0005737">
    <property type="term" value="C:cytoplasm"/>
    <property type="evidence" value="ECO:0007669"/>
    <property type="project" value="TreeGrafter"/>
</dbReference>
<name>A0AAV4RDF0_CAEEX</name>
<dbReference type="InterPro" id="IPR026791">
    <property type="entry name" value="DOCK"/>
</dbReference>
<dbReference type="GO" id="GO:0007264">
    <property type="term" value="P:small GTPase-mediated signal transduction"/>
    <property type="evidence" value="ECO:0007669"/>
    <property type="project" value="InterPro"/>
</dbReference>
<dbReference type="Gene3D" id="2.60.40.150">
    <property type="entry name" value="C2 domain"/>
    <property type="match status" value="1"/>
</dbReference>
<sequence length="213" mass="24200">MYQNIIQLFCTTNNTPRWVEMIKLAVPIEKFDGAHVRIEYRHCSRSQSIPESSKWPQGRWGHHPNSLYSSSAPIPPSPPPFPNPASGQFFSRSSRETVHIRTLLCSTKLTQNGDLLSLLKWKAHPDRIQDTLHKVMKLNGEETVKFLQDILDALFSMFSTGDGNSTSNSGLVFKVLVHILSLLEDNKFEHFKPVMDAYITGHFCCCISLQVWA</sequence>
<dbReference type="EMBL" id="BPLR01007787">
    <property type="protein sequence ID" value="GIY19725.1"/>
    <property type="molecule type" value="Genomic_DNA"/>
</dbReference>
<dbReference type="GO" id="GO:0031267">
    <property type="term" value="F:small GTPase binding"/>
    <property type="evidence" value="ECO:0007669"/>
    <property type="project" value="TreeGrafter"/>
</dbReference>
<organism evidence="3 4">
    <name type="scientific">Caerostris extrusa</name>
    <name type="common">Bark spider</name>
    <name type="synonym">Caerostris bankana</name>
    <dbReference type="NCBI Taxonomy" id="172846"/>
    <lineage>
        <taxon>Eukaryota</taxon>
        <taxon>Metazoa</taxon>
        <taxon>Ecdysozoa</taxon>
        <taxon>Arthropoda</taxon>
        <taxon>Chelicerata</taxon>
        <taxon>Arachnida</taxon>
        <taxon>Araneae</taxon>
        <taxon>Araneomorphae</taxon>
        <taxon>Entelegynae</taxon>
        <taxon>Araneoidea</taxon>
        <taxon>Araneidae</taxon>
        <taxon>Caerostris</taxon>
    </lineage>
</organism>
<evidence type="ECO:0000259" key="2">
    <source>
        <dbReference type="Pfam" id="PF23554"/>
    </source>
</evidence>
<gene>
    <name evidence="3" type="primary">DOCK4</name>
    <name evidence="3" type="ORF">CEXT_791881</name>
</gene>
<dbReference type="PANTHER" id="PTHR45653">
    <property type="entry name" value="DEDICATOR OF CYTOKINESIS"/>
    <property type="match status" value="1"/>
</dbReference>
<comment type="caution">
    <text evidence="3">The sequence shown here is derived from an EMBL/GenBank/DDBJ whole genome shotgun (WGS) entry which is preliminary data.</text>
</comment>
<dbReference type="Proteomes" id="UP001054945">
    <property type="component" value="Unassembled WGS sequence"/>
</dbReference>
<proteinExistence type="predicted"/>
<feature type="compositionally biased region" description="Pro residues" evidence="1">
    <location>
        <begin position="73"/>
        <end position="83"/>
    </location>
</feature>
<dbReference type="AlphaFoldDB" id="A0AAV4RDF0"/>
<keyword evidence="4" id="KW-1185">Reference proteome</keyword>
<dbReference type="InterPro" id="IPR056372">
    <property type="entry name" value="TPR_DOCK"/>
</dbReference>
<dbReference type="GO" id="GO:0005886">
    <property type="term" value="C:plasma membrane"/>
    <property type="evidence" value="ECO:0007669"/>
    <property type="project" value="TreeGrafter"/>
</dbReference>
<evidence type="ECO:0000256" key="1">
    <source>
        <dbReference type="SAM" id="MobiDB-lite"/>
    </source>
</evidence>
<reference evidence="3 4" key="1">
    <citation type="submission" date="2021-06" db="EMBL/GenBank/DDBJ databases">
        <title>Caerostris extrusa draft genome.</title>
        <authorList>
            <person name="Kono N."/>
            <person name="Arakawa K."/>
        </authorList>
    </citation>
    <scope>NUCLEOTIDE SEQUENCE [LARGE SCALE GENOMIC DNA]</scope>
</reference>
<protein>
    <submittedName>
        <fullName evidence="3">Dedicator of cytokinesis protein 4</fullName>
    </submittedName>
</protein>
<feature type="region of interest" description="Disordered" evidence="1">
    <location>
        <begin position="66"/>
        <end position="88"/>
    </location>
</feature>
<evidence type="ECO:0000313" key="3">
    <source>
        <dbReference type="EMBL" id="GIY19725.1"/>
    </source>
</evidence>
<accession>A0AAV4RDF0</accession>
<dbReference type="PANTHER" id="PTHR45653:SF12">
    <property type="entry name" value="SPONGE, ISOFORM E"/>
    <property type="match status" value="1"/>
</dbReference>
<evidence type="ECO:0000313" key="4">
    <source>
        <dbReference type="Proteomes" id="UP001054945"/>
    </source>
</evidence>
<dbReference type="InterPro" id="IPR035892">
    <property type="entry name" value="C2_domain_sf"/>
</dbReference>
<feature type="domain" description="Dedicator of cytokinesis TPR repeats region" evidence="2">
    <location>
        <begin position="124"/>
        <end position="207"/>
    </location>
</feature>